<proteinExistence type="predicted"/>
<feature type="region of interest" description="Disordered" evidence="1">
    <location>
        <begin position="213"/>
        <end position="232"/>
    </location>
</feature>
<dbReference type="Pfam" id="PF05795">
    <property type="entry name" value="Plasmodium_Vir"/>
    <property type="match status" value="2"/>
</dbReference>
<evidence type="ECO:0000313" key="5">
    <source>
        <dbReference type="Proteomes" id="UP000078546"/>
    </source>
</evidence>
<accession>A0A1A8XEQ6</accession>
<dbReference type="AlphaFoldDB" id="A0A1A8XEQ6"/>
<evidence type="ECO:0000256" key="1">
    <source>
        <dbReference type="SAM" id="MobiDB-lite"/>
    </source>
</evidence>
<dbReference type="EMBL" id="FLQU01000973">
    <property type="protein sequence ID" value="SBS90684.1"/>
    <property type="molecule type" value="Genomic_DNA"/>
</dbReference>
<sequence length="345" mass="40466">MEKDEILNTLNSYIFYGRLDREEHLPDTKSGFWHYVYNIFPIYNRISDISSISNTLLKAFYHVSNMRRGTYFYEERWNYLYFWMGTKILEVLKETSEFSTIMHVAKIIRNHFDSANNINDHIYEIAANNFSDLKITYDYIQNYDTIENKFLDIHFKCTEKFDEYIKNSQSSYEKLKELCQTHGGTLCKAFSFIENIKGKKNLSKFKCEHFKSPSTATDHDGQPQESPLGASFTQEGDHIMHSLGQVPVVGGEELHHVDSPSSLSFGIALPSLGIIFLLFVLYKFTPVGPWLHSRRWIRKRILRNNENNEVQENQTLLDHVYEDKDGNAEHNKQHISYQPIWNNTS</sequence>
<keyword evidence="2" id="KW-0472">Membrane</keyword>
<reference evidence="5 6" key="2">
    <citation type="submission" date="2016-05" db="EMBL/GenBank/DDBJ databases">
        <authorList>
            <person name="Naeem Raeece"/>
        </authorList>
    </citation>
    <scope>NUCLEOTIDE SEQUENCE [LARGE SCALE GENOMIC DNA]</scope>
</reference>
<feature type="compositionally biased region" description="Basic and acidic residues" evidence="1">
    <location>
        <begin position="213"/>
        <end position="222"/>
    </location>
</feature>
<name>A0A1A8XEQ6_PLAOA</name>
<protein>
    <submittedName>
        <fullName evidence="4">PIR Superfamily Protein</fullName>
    </submittedName>
</protein>
<reference evidence="4" key="1">
    <citation type="submission" date="2016-05" db="EMBL/GenBank/DDBJ databases">
        <authorList>
            <person name="Lavstsen T."/>
            <person name="Jespersen J.S."/>
        </authorList>
    </citation>
    <scope>NUCLEOTIDE SEQUENCE [LARGE SCALE GENOMIC DNA]</scope>
</reference>
<dbReference type="EMBL" id="FLQV01003780">
    <property type="protein sequence ID" value="SBT02828.1"/>
    <property type="molecule type" value="Genomic_DNA"/>
</dbReference>
<evidence type="ECO:0000313" key="6">
    <source>
        <dbReference type="Proteomes" id="UP000078560"/>
    </source>
</evidence>
<dbReference type="InterPro" id="IPR008780">
    <property type="entry name" value="Plasmodium_Vir"/>
</dbReference>
<dbReference type="Proteomes" id="UP000078560">
    <property type="component" value="Unassembled WGS sequence"/>
</dbReference>
<gene>
    <name evidence="4" type="ORF">POVCU1_081210</name>
    <name evidence="3" type="ORF">POVCU2_0062990</name>
</gene>
<evidence type="ECO:0000256" key="2">
    <source>
        <dbReference type="SAM" id="Phobius"/>
    </source>
</evidence>
<feature type="transmembrane region" description="Helical" evidence="2">
    <location>
        <begin position="263"/>
        <end position="285"/>
    </location>
</feature>
<organism evidence="4 5">
    <name type="scientific">Plasmodium ovale curtisi</name>
    <dbReference type="NCBI Taxonomy" id="864141"/>
    <lineage>
        <taxon>Eukaryota</taxon>
        <taxon>Sar</taxon>
        <taxon>Alveolata</taxon>
        <taxon>Apicomplexa</taxon>
        <taxon>Aconoidasida</taxon>
        <taxon>Haemosporida</taxon>
        <taxon>Plasmodiidae</taxon>
        <taxon>Plasmodium</taxon>
        <taxon>Plasmodium (Plasmodium)</taxon>
    </lineage>
</organism>
<evidence type="ECO:0000313" key="4">
    <source>
        <dbReference type="EMBL" id="SBT02828.1"/>
    </source>
</evidence>
<keyword evidence="2" id="KW-0812">Transmembrane</keyword>
<keyword evidence="2" id="KW-1133">Transmembrane helix</keyword>
<evidence type="ECO:0000313" key="3">
    <source>
        <dbReference type="EMBL" id="SBS90684.1"/>
    </source>
</evidence>
<dbReference type="Proteomes" id="UP000078546">
    <property type="component" value="Unassembled WGS sequence"/>
</dbReference>